<evidence type="ECO:0000313" key="2">
    <source>
        <dbReference type="Proteomes" id="UP000032430"/>
    </source>
</evidence>
<dbReference type="HOGENOM" id="CLU_125925_0_0_6"/>
<dbReference type="AlphaFoldDB" id="A0A098G517"/>
<dbReference type="RefSeq" id="WP_045096037.1">
    <property type="nucleotide sequence ID" value="NZ_LN614827.1"/>
</dbReference>
<evidence type="ECO:0008006" key="3">
    <source>
        <dbReference type="Google" id="ProtNLM"/>
    </source>
</evidence>
<dbReference type="OrthoDB" id="5652060at2"/>
<organism evidence="1 2">
    <name type="scientific">Legionella fallonii LLAP-10</name>
    <dbReference type="NCBI Taxonomy" id="1212491"/>
    <lineage>
        <taxon>Bacteria</taxon>
        <taxon>Pseudomonadati</taxon>
        <taxon>Pseudomonadota</taxon>
        <taxon>Gammaproteobacteria</taxon>
        <taxon>Legionellales</taxon>
        <taxon>Legionellaceae</taxon>
        <taxon>Legionella</taxon>
    </lineage>
</organism>
<proteinExistence type="predicted"/>
<gene>
    <name evidence="1" type="ORF">LFA_2183</name>
</gene>
<sequence>MKNRNKGFILLMTLCAVLVISALLITCLHHILIYRKALNKQESQHQNFYQLEDIAKRLAQIPSVTTNRSCVATQDVANETVQWLIKGRGCLLTVSQTQYRYIIEDLGDFPCLILHNKQQKRATHHIRVSVLLLANEEHQSSLLQLRFIKPALTENCMGEEHVVNEGISSWRYLATLNL</sequence>
<dbReference type="KEGG" id="lfa:LFA_2183"/>
<name>A0A098G517_9GAMM</name>
<reference evidence="2" key="1">
    <citation type="submission" date="2014-09" db="EMBL/GenBank/DDBJ databases">
        <authorList>
            <person name="Gomez-Valero L."/>
        </authorList>
    </citation>
    <scope>NUCLEOTIDE SEQUENCE [LARGE SCALE GENOMIC DNA]</scope>
    <source>
        <strain evidence="2">ATCC700992</strain>
    </source>
</reference>
<dbReference type="Proteomes" id="UP000032430">
    <property type="component" value="Chromosome I"/>
</dbReference>
<protein>
    <recommendedName>
        <fullName evidence="3">Tfp pilus assembly protein PilX</fullName>
    </recommendedName>
</protein>
<keyword evidence="2" id="KW-1185">Reference proteome</keyword>
<accession>A0A098G517</accession>
<dbReference type="EMBL" id="LN614827">
    <property type="protein sequence ID" value="CEG57562.1"/>
    <property type="molecule type" value="Genomic_DNA"/>
</dbReference>
<evidence type="ECO:0000313" key="1">
    <source>
        <dbReference type="EMBL" id="CEG57562.1"/>
    </source>
</evidence>
<dbReference type="STRING" id="1212491.LFA_2183"/>